<dbReference type="SMART" id="SM00448">
    <property type="entry name" value="REC"/>
    <property type="match status" value="1"/>
</dbReference>
<evidence type="ECO:0000256" key="1">
    <source>
        <dbReference type="ARBA" id="ARBA00022553"/>
    </source>
</evidence>
<dbReference type="SUPFAM" id="SSF141868">
    <property type="entry name" value="EAL domain-like"/>
    <property type="match status" value="1"/>
</dbReference>
<protein>
    <submittedName>
        <fullName evidence="5">EAL domain-containing protein</fullName>
    </submittedName>
</protein>
<evidence type="ECO:0000313" key="5">
    <source>
        <dbReference type="EMBL" id="UUY06182.1"/>
    </source>
</evidence>
<evidence type="ECO:0000313" key="6">
    <source>
        <dbReference type="Proteomes" id="UP001058860"/>
    </source>
</evidence>
<dbReference type="PANTHER" id="PTHR44591:SF3">
    <property type="entry name" value="RESPONSE REGULATORY DOMAIN-CONTAINING PROTEIN"/>
    <property type="match status" value="1"/>
</dbReference>
<dbReference type="SUPFAM" id="SSF52172">
    <property type="entry name" value="CheY-like"/>
    <property type="match status" value="1"/>
</dbReference>
<dbReference type="InterPro" id="IPR011006">
    <property type="entry name" value="CheY-like_superfamily"/>
</dbReference>
<feature type="domain" description="EAL" evidence="4">
    <location>
        <begin position="139"/>
        <end position="394"/>
    </location>
</feature>
<reference evidence="6" key="1">
    <citation type="submission" date="2021-11" db="EMBL/GenBank/DDBJ databases">
        <title>Cultivation dependent microbiological survey of springs from the worlds oldest radium mine currently devoted to the extraction of radon-saturated water.</title>
        <authorList>
            <person name="Kapinusova G."/>
            <person name="Smrhova T."/>
            <person name="Strejcek M."/>
            <person name="Suman J."/>
            <person name="Jani K."/>
            <person name="Pajer P."/>
            <person name="Uhlik O."/>
        </authorList>
    </citation>
    <scope>NUCLEOTIDE SEQUENCE [LARGE SCALE GENOMIC DNA]</scope>
    <source>
        <strain evidence="6">J379</strain>
    </source>
</reference>
<dbReference type="PANTHER" id="PTHR44591">
    <property type="entry name" value="STRESS RESPONSE REGULATOR PROTEIN 1"/>
    <property type="match status" value="1"/>
</dbReference>
<proteinExistence type="predicted"/>
<name>A0ABY5PNF8_9ACTN</name>
<dbReference type="SMART" id="SM00052">
    <property type="entry name" value="EAL"/>
    <property type="match status" value="1"/>
</dbReference>
<keyword evidence="1 2" id="KW-0597">Phosphoprotein</keyword>
<feature type="domain" description="Response regulatory" evidence="3">
    <location>
        <begin position="7"/>
        <end position="128"/>
    </location>
</feature>
<keyword evidence="6" id="KW-1185">Reference proteome</keyword>
<dbReference type="InterPro" id="IPR001633">
    <property type="entry name" value="EAL_dom"/>
</dbReference>
<accession>A0ABY5PNF8</accession>
<dbReference type="InterPro" id="IPR001789">
    <property type="entry name" value="Sig_transdc_resp-reg_receiver"/>
</dbReference>
<gene>
    <name evidence="5" type="ORF">LRS13_11920</name>
</gene>
<evidence type="ECO:0000256" key="2">
    <source>
        <dbReference type="PROSITE-ProRule" id="PRU00169"/>
    </source>
</evidence>
<dbReference type="Pfam" id="PF00072">
    <property type="entry name" value="Response_reg"/>
    <property type="match status" value="1"/>
</dbReference>
<evidence type="ECO:0000259" key="4">
    <source>
        <dbReference type="PROSITE" id="PS50883"/>
    </source>
</evidence>
<dbReference type="RefSeq" id="WP_353866609.1">
    <property type="nucleotide sequence ID" value="NZ_CP088295.1"/>
</dbReference>
<dbReference type="PROSITE" id="PS50883">
    <property type="entry name" value="EAL"/>
    <property type="match status" value="1"/>
</dbReference>
<dbReference type="Pfam" id="PF00563">
    <property type="entry name" value="EAL"/>
    <property type="match status" value="1"/>
</dbReference>
<organism evidence="5 6">
    <name type="scientific">Svornostia abyssi</name>
    <dbReference type="NCBI Taxonomy" id="2898438"/>
    <lineage>
        <taxon>Bacteria</taxon>
        <taxon>Bacillati</taxon>
        <taxon>Actinomycetota</taxon>
        <taxon>Thermoleophilia</taxon>
        <taxon>Solirubrobacterales</taxon>
        <taxon>Baekduiaceae</taxon>
        <taxon>Svornostia</taxon>
    </lineage>
</organism>
<sequence>MTLADCTVMVVEDHEFQRRTMLQILANLGAGRLLEAEDGERALALLSGEPKPDVVVVDLDMPGMDGVEFLRHVSERSLDTAIVIASGLDDGVLRAAETTARAYGLQVLGAVRKPLTARRLLEVVGLHRPLARRGTLDPRHAETNAWMAALQAGEVTVPLLPRVDLLSGRPAGLQARAWRGADGHGPIDAATDLAATAAHDVAVAVAEYVLDAACEALLELDDTAVGIDATLVIPPAACADLALADRLAQRAQTDGIDPRRLCIALPREPELPVTAAQLDVLTRLRVRGFGLGLDGFTAGDATLGGPDGLPLTEVMLARDAVLGATRPGAQQRAEALEATIRSLRERGVRVVADGCDSAGERDLLAQLGADRAQGRAVGPPLAVEQVAVWAGAARR</sequence>
<dbReference type="Proteomes" id="UP001058860">
    <property type="component" value="Chromosome"/>
</dbReference>
<dbReference type="PROSITE" id="PS50110">
    <property type="entry name" value="RESPONSE_REGULATORY"/>
    <property type="match status" value="1"/>
</dbReference>
<dbReference type="EMBL" id="CP088295">
    <property type="protein sequence ID" value="UUY06182.1"/>
    <property type="molecule type" value="Genomic_DNA"/>
</dbReference>
<dbReference type="Gene3D" id="3.40.50.2300">
    <property type="match status" value="1"/>
</dbReference>
<feature type="modified residue" description="4-aspartylphosphate" evidence="2">
    <location>
        <position position="58"/>
    </location>
</feature>
<dbReference type="InterPro" id="IPR050595">
    <property type="entry name" value="Bact_response_regulator"/>
</dbReference>
<dbReference type="Gene3D" id="3.20.20.450">
    <property type="entry name" value="EAL domain"/>
    <property type="match status" value="1"/>
</dbReference>
<dbReference type="InterPro" id="IPR035919">
    <property type="entry name" value="EAL_sf"/>
</dbReference>
<evidence type="ECO:0000259" key="3">
    <source>
        <dbReference type="PROSITE" id="PS50110"/>
    </source>
</evidence>